<reference evidence="1" key="2">
    <citation type="submission" date="2023-05" db="EMBL/GenBank/DDBJ databases">
        <authorList>
            <person name="Fouks B."/>
        </authorList>
    </citation>
    <scope>NUCLEOTIDE SEQUENCE</scope>
    <source>
        <strain evidence="1">Stay&amp;Tobe</strain>
        <tissue evidence="1">Testes</tissue>
    </source>
</reference>
<feature type="non-terminal residue" evidence="1">
    <location>
        <position position="59"/>
    </location>
</feature>
<accession>A0AAD8AAN1</accession>
<evidence type="ECO:0000313" key="2">
    <source>
        <dbReference type="Proteomes" id="UP001233999"/>
    </source>
</evidence>
<gene>
    <name evidence="1" type="ORF">L9F63_013585</name>
</gene>
<organism evidence="1 2">
    <name type="scientific">Diploptera punctata</name>
    <name type="common">Pacific beetle cockroach</name>
    <dbReference type="NCBI Taxonomy" id="6984"/>
    <lineage>
        <taxon>Eukaryota</taxon>
        <taxon>Metazoa</taxon>
        <taxon>Ecdysozoa</taxon>
        <taxon>Arthropoda</taxon>
        <taxon>Hexapoda</taxon>
        <taxon>Insecta</taxon>
        <taxon>Pterygota</taxon>
        <taxon>Neoptera</taxon>
        <taxon>Polyneoptera</taxon>
        <taxon>Dictyoptera</taxon>
        <taxon>Blattodea</taxon>
        <taxon>Blaberoidea</taxon>
        <taxon>Blaberidae</taxon>
        <taxon>Diplopterinae</taxon>
        <taxon>Diploptera</taxon>
    </lineage>
</organism>
<comment type="caution">
    <text evidence="1">The sequence shown here is derived from an EMBL/GenBank/DDBJ whole genome shotgun (WGS) entry which is preliminary data.</text>
</comment>
<name>A0AAD8AAN1_DIPPU</name>
<proteinExistence type="predicted"/>
<protein>
    <submittedName>
        <fullName evidence="1">Uncharacterized protein</fullName>
    </submittedName>
</protein>
<keyword evidence="2" id="KW-1185">Reference proteome</keyword>
<dbReference type="Proteomes" id="UP001233999">
    <property type="component" value="Unassembled WGS sequence"/>
</dbReference>
<feature type="non-terminal residue" evidence="1">
    <location>
        <position position="1"/>
    </location>
</feature>
<sequence>TQSCFKRFIFIFYSSCTLNYWVHDVIVVLGETRDNSARSILFSVLLDVGYSAVPPHSNR</sequence>
<dbReference type="AlphaFoldDB" id="A0AAD8AAN1"/>
<reference evidence="1" key="1">
    <citation type="journal article" date="2023" name="IScience">
        <title>Live-bearing cockroach genome reveals convergent evolutionary mechanisms linked to viviparity in insects and beyond.</title>
        <authorList>
            <person name="Fouks B."/>
            <person name="Harrison M.C."/>
            <person name="Mikhailova A.A."/>
            <person name="Marchal E."/>
            <person name="English S."/>
            <person name="Carruthers M."/>
            <person name="Jennings E.C."/>
            <person name="Chiamaka E.L."/>
            <person name="Frigard R.A."/>
            <person name="Pippel M."/>
            <person name="Attardo G.M."/>
            <person name="Benoit J.B."/>
            <person name="Bornberg-Bauer E."/>
            <person name="Tobe S.S."/>
        </authorList>
    </citation>
    <scope>NUCLEOTIDE SEQUENCE</scope>
    <source>
        <strain evidence="1">Stay&amp;Tobe</strain>
    </source>
</reference>
<dbReference type="EMBL" id="JASPKZ010002692">
    <property type="protein sequence ID" value="KAJ9595110.1"/>
    <property type="molecule type" value="Genomic_DNA"/>
</dbReference>
<evidence type="ECO:0000313" key="1">
    <source>
        <dbReference type="EMBL" id="KAJ9595110.1"/>
    </source>
</evidence>